<accession>A0A6U2L6P8</accession>
<dbReference type="EMBL" id="HBGY01001237">
    <property type="protein sequence ID" value="CAD9556491.1"/>
    <property type="molecule type" value="Transcribed_RNA"/>
</dbReference>
<keyword evidence="4" id="KW-0175">Coiled coil</keyword>
<gene>
    <name evidence="5" type="ORF">LDAN0321_LOCUS853</name>
    <name evidence="6" type="ORF">LDAN0321_LOCUS854</name>
</gene>
<reference evidence="6" key="1">
    <citation type="submission" date="2021-01" db="EMBL/GenBank/DDBJ databases">
        <authorList>
            <person name="Corre E."/>
            <person name="Pelletier E."/>
            <person name="Niang G."/>
            <person name="Scheremetjew M."/>
            <person name="Finn R."/>
            <person name="Kale V."/>
            <person name="Holt S."/>
            <person name="Cochrane G."/>
            <person name="Meng A."/>
            <person name="Brown T."/>
            <person name="Cohen L."/>
        </authorList>
    </citation>
    <scope>NUCLEOTIDE SEQUENCE</scope>
    <source>
        <strain evidence="6">B650</strain>
    </source>
</reference>
<organism evidence="6">
    <name type="scientific">Leptocylindrus danicus</name>
    <dbReference type="NCBI Taxonomy" id="163516"/>
    <lineage>
        <taxon>Eukaryota</taxon>
        <taxon>Sar</taxon>
        <taxon>Stramenopiles</taxon>
        <taxon>Ochrophyta</taxon>
        <taxon>Bacillariophyta</taxon>
        <taxon>Coscinodiscophyceae</taxon>
        <taxon>Chaetocerotophycidae</taxon>
        <taxon>Leptocylindrales</taxon>
        <taxon>Leptocylindraceae</taxon>
        <taxon>Leptocylindrus</taxon>
    </lineage>
</organism>
<evidence type="ECO:0000313" key="5">
    <source>
        <dbReference type="EMBL" id="CAD9556488.1"/>
    </source>
</evidence>
<keyword evidence="3" id="KW-0539">Nucleus</keyword>
<evidence type="ECO:0000313" key="6">
    <source>
        <dbReference type="EMBL" id="CAD9556491.1"/>
    </source>
</evidence>
<dbReference type="GO" id="GO:0000445">
    <property type="term" value="C:THO complex part of transcription export complex"/>
    <property type="evidence" value="ECO:0007669"/>
    <property type="project" value="TreeGrafter"/>
</dbReference>
<dbReference type="GO" id="GO:0006406">
    <property type="term" value="P:mRNA export from nucleus"/>
    <property type="evidence" value="ECO:0007669"/>
    <property type="project" value="TreeGrafter"/>
</dbReference>
<dbReference type="EMBL" id="HBGY01001236">
    <property type="protein sequence ID" value="CAD9556488.1"/>
    <property type="molecule type" value="Transcribed_RNA"/>
</dbReference>
<evidence type="ECO:0000256" key="1">
    <source>
        <dbReference type="ARBA" id="ARBA00004123"/>
    </source>
</evidence>
<dbReference type="AlphaFoldDB" id="A0A6U2L6P8"/>
<name>A0A6U2L6P8_9STRA</name>
<evidence type="ECO:0000256" key="3">
    <source>
        <dbReference type="ARBA" id="ARBA00023242"/>
    </source>
</evidence>
<comment type="similarity">
    <text evidence="2">Belongs to the THOC5 family.</text>
</comment>
<dbReference type="Pfam" id="PF09766">
    <property type="entry name" value="FmiP_Thoc5"/>
    <property type="match status" value="1"/>
</dbReference>
<dbReference type="GO" id="GO:0003729">
    <property type="term" value="F:mRNA binding"/>
    <property type="evidence" value="ECO:0007669"/>
    <property type="project" value="TreeGrafter"/>
</dbReference>
<dbReference type="InterPro" id="IPR019163">
    <property type="entry name" value="THO_Thoc5"/>
</dbReference>
<evidence type="ECO:0000256" key="4">
    <source>
        <dbReference type="SAM" id="Coils"/>
    </source>
</evidence>
<dbReference type="PANTHER" id="PTHR13375:SF3">
    <property type="entry name" value="THO COMPLEX SUBUNIT 5 HOMOLOG"/>
    <property type="match status" value="1"/>
</dbReference>
<feature type="coiled-coil region" evidence="4">
    <location>
        <begin position="134"/>
        <end position="168"/>
    </location>
</feature>
<evidence type="ECO:0000256" key="2">
    <source>
        <dbReference type="ARBA" id="ARBA00008044"/>
    </source>
</evidence>
<comment type="subcellular location">
    <subcellularLocation>
        <location evidence="1">Nucleus</location>
    </subcellularLocation>
</comment>
<sequence>MTKTISDSITTHHKACASLLSLVDDVVSDPMELESRLMSSYEALVTMKSSQRSAFLLLADKSNELKEHKSKLEASQLISQNLDYEKAHLKREIKLCREHDQNELEQLCRSEGQSVSSYLEKIGPVDAPMDHKSHQKILDKLSNEIEVRQRLEQELRSIIDESSRIKNETSSKRAFLRNMSGQLSAIERATIPLQKHFSAENLKTGTARRERYTKANKLPGPLYTLCCQLEAYADMLNQTTEEGKQLKIDIVDSKFSLGFSGFVVENSGSPNKRARFENENSVGMELADQAILLKMSYDNSAGANSSHQMNIRFQYIPALQIVTAECLENTEILDNLFPGDSGNVSPNLGDCHGTSSISTFPVKSGKPYLWLQRIAGLQFLSKSASDGDERLEPSTAAVIKQLFRRFRSQRILQNILVTFATLPPNIPIHESMQSFFQNLSSSSSCSSLLVSWNTCGDIASEGIEDMFGRSSVENTCRYFKASLKRQNVYLHLYVEICSEYPVKAPRWYIVSNEQASRSEKIALHDERLKAIQAKVNADYLELVDVENDECFDWLVAHQLCYIAHCFNVMGGSGTLPCLTSRRANICP</sequence>
<dbReference type="PANTHER" id="PTHR13375">
    <property type="entry name" value="FMS INTERACTING PROTEIN"/>
    <property type="match status" value="1"/>
</dbReference>
<protein>
    <recommendedName>
        <fullName evidence="7">THO complex subunit 5</fullName>
    </recommendedName>
</protein>
<proteinExistence type="inferred from homology"/>
<evidence type="ECO:0008006" key="7">
    <source>
        <dbReference type="Google" id="ProtNLM"/>
    </source>
</evidence>